<dbReference type="PROSITE" id="PS00108">
    <property type="entry name" value="PROTEIN_KINASE_ST"/>
    <property type="match status" value="1"/>
</dbReference>
<feature type="domain" description="Protein kinase" evidence="11">
    <location>
        <begin position="351"/>
        <end position="772"/>
    </location>
</feature>
<feature type="region of interest" description="Disordered" evidence="10">
    <location>
        <begin position="590"/>
        <end position="636"/>
    </location>
</feature>
<gene>
    <name evidence="12" type="ORF">FCC1311_053642</name>
</gene>
<dbReference type="GO" id="GO:0005524">
    <property type="term" value="F:ATP binding"/>
    <property type="evidence" value="ECO:0007669"/>
    <property type="project" value="UniProtKB-UniRule"/>
</dbReference>
<dbReference type="PROSITE" id="PS00107">
    <property type="entry name" value="PROTEIN_KINASE_ATP"/>
    <property type="match status" value="1"/>
</dbReference>
<keyword evidence="2" id="KW-0723">Serine/threonine-protein kinase</keyword>
<dbReference type="InterPro" id="IPR050236">
    <property type="entry name" value="Ser_Thr_kinase_AGC"/>
</dbReference>
<evidence type="ECO:0000256" key="5">
    <source>
        <dbReference type="ARBA" id="ARBA00022777"/>
    </source>
</evidence>
<reference evidence="12 13" key="1">
    <citation type="submission" date="2017-12" db="EMBL/GenBank/DDBJ databases">
        <title>Sequencing, de novo assembly and annotation of complete genome of a new Thraustochytrid species, strain FCC1311.</title>
        <authorList>
            <person name="Sedici K."/>
            <person name="Godart F."/>
            <person name="Aiese Cigliano R."/>
            <person name="Sanseverino W."/>
            <person name="Barakat M."/>
            <person name="Ortet P."/>
            <person name="Marechal E."/>
            <person name="Cagnac O."/>
            <person name="Amato A."/>
        </authorList>
    </citation>
    <scope>NUCLEOTIDE SEQUENCE [LARGE SCALE GENOMIC DNA]</scope>
</reference>
<feature type="compositionally biased region" description="Basic and acidic residues" evidence="10">
    <location>
        <begin position="888"/>
        <end position="900"/>
    </location>
</feature>
<comment type="catalytic activity">
    <reaction evidence="8">
        <text>L-seryl-[protein] + ATP = O-phospho-L-seryl-[protein] + ADP + H(+)</text>
        <dbReference type="Rhea" id="RHEA:17989"/>
        <dbReference type="Rhea" id="RHEA-COMP:9863"/>
        <dbReference type="Rhea" id="RHEA-COMP:11604"/>
        <dbReference type="ChEBI" id="CHEBI:15378"/>
        <dbReference type="ChEBI" id="CHEBI:29999"/>
        <dbReference type="ChEBI" id="CHEBI:30616"/>
        <dbReference type="ChEBI" id="CHEBI:83421"/>
        <dbReference type="ChEBI" id="CHEBI:456216"/>
        <dbReference type="EC" id="2.7.11.1"/>
    </reaction>
</comment>
<dbReference type="GO" id="GO:0004674">
    <property type="term" value="F:protein serine/threonine kinase activity"/>
    <property type="evidence" value="ECO:0007669"/>
    <property type="project" value="UniProtKB-KW"/>
</dbReference>
<dbReference type="PANTHER" id="PTHR24356:SF1">
    <property type="entry name" value="SERINE_THREONINE-PROTEIN KINASE GREATWALL"/>
    <property type="match status" value="1"/>
</dbReference>
<dbReference type="PROSITE" id="PS50011">
    <property type="entry name" value="PROTEIN_KINASE_DOM"/>
    <property type="match status" value="1"/>
</dbReference>
<dbReference type="InterPro" id="IPR000719">
    <property type="entry name" value="Prot_kinase_dom"/>
</dbReference>
<evidence type="ECO:0000259" key="11">
    <source>
        <dbReference type="PROSITE" id="PS50011"/>
    </source>
</evidence>
<evidence type="ECO:0000256" key="7">
    <source>
        <dbReference type="ARBA" id="ARBA00047899"/>
    </source>
</evidence>
<feature type="binding site" evidence="9">
    <location>
        <position position="380"/>
    </location>
    <ligand>
        <name>ATP</name>
        <dbReference type="ChEBI" id="CHEBI:30616"/>
    </ligand>
</feature>
<feature type="region of interest" description="Disordered" evidence="10">
    <location>
        <begin position="800"/>
        <end position="865"/>
    </location>
</feature>
<sequence>MSSPKGPSPGQLIVGHVKVVRPESMLKCESVKPLRNANDKQSKRKGGSASSSNINNNSSNSSNLGGGNGGILSSGPGILRRGSSLPANVLTLTAQQQQQQQNGGGPPPGSLIKLDHLERLRDMSTFNVKLRQRRKLLPSKLTAVELVIKSDLILWHDMSTPIKDRARTIHGRRIPDHVFWMSEWKLEAGFRDKDIILRPRPRARARHSSRSRRARSVAGRATSLPAPQQQKQIQVDGIGSNNGLQQDQHETLDDMVTITRERQGSESSVHSTSSIILPPKTESASSLLGSNVSALHMSTSNSITENRQKHSDLTAARSGVFYELQCASLKERNLLLEAVQALHQPISLADLKPVAQIGTGHFGRVLMVKHRDTGTPMALKAVPLDRTRIDMLMVEKLVLERASTAKCKFVTRLLFSFHENGAMYFACELCPSGDLWALLRQKKLLPEDTVRFVAAELVSALHCLHAEGIVHRDIKPENILLTATGHVKLADFGLAKFLSLSTIHLRRARKKNVLEDASTPVASSSRGPFSFWRSTTSPRLQASSSKNAKKSSQNFAQMVAAAGASPRHMPLKRPSELSLGSISSDTDVAAFPEANGSDLSPESMTSSSIASDTPRSASSSSVGSPGSNKSSKRRSRRCGCGALAAENPSEVLCFCERRPDYDRSYTICGTSFYMAPEMLRGDGHGLMVDFWQLGCVVQELLVGTPAFQDRDVSTMEERILRAQPRAIPEVVHGQIVSMSPHARDLLNRLLVSDPRARLGYGATREVALHPFFEGVNWVQVQQGDLHPTSLLKRYTLESRASTLGSSTRTSPGRPQGDTSKSPASSMGSDLDADAFVQSGHSSVSLGDAESALSREENSNPSQSDRELLESAVDLVDEDEAFLLLEEMVETKESPDQETRSKPRTGSSQDDDVSVLLESFPGSALTDSFAPLHADRPGSSSNLGVGNGVNQNINLDNAAARRSRNRLGGVGQNLARRHRRLRSRVDEPFPGLCFKNPELQVYRQAALCAGFSFPPEPRK</sequence>
<evidence type="ECO:0000313" key="12">
    <source>
        <dbReference type="EMBL" id="GBG29141.1"/>
    </source>
</evidence>
<proteinExistence type="predicted"/>
<evidence type="ECO:0000256" key="1">
    <source>
        <dbReference type="ARBA" id="ARBA00012513"/>
    </source>
</evidence>
<comment type="catalytic activity">
    <reaction evidence="7">
        <text>L-threonyl-[protein] + ATP = O-phospho-L-threonyl-[protein] + ADP + H(+)</text>
        <dbReference type="Rhea" id="RHEA:46608"/>
        <dbReference type="Rhea" id="RHEA-COMP:11060"/>
        <dbReference type="Rhea" id="RHEA-COMP:11605"/>
        <dbReference type="ChEBI" id="CHEBI:15378"/>
        <dbReference type="ChEBI" id="CHEBI:30013"/>
        <dbReference type="ChEBI" id="CHEBI:30616"/>
        <dbReference type="ChEBI" id="CHEBI:61977"/>
        <dbReference type="ChEBI" id="CHEBI:456216"/>
        <dbReference type="EC" id="2.7.11.1"/>
    </reaction>
</comment>
<evidence type="ECO:0000256" key="6">
    <source>
        <dbReference type="ARBA" id="ARBA00022840"/>
    </source>
</evidence>
<evidence type="ECO:0000256" key="3">
    <source>
        <dbReference type="ARBA" id="ARBA00022679"/>
    </source>
</evidence>
<keyword evidence="13" id="KW-1185">Reference proteome</keyword>
<dbReference type="Proteomes" id="UP000241890">
    <property type="component" value="Unassembled WGS sequence"/>
</dbReference>
<dbReference type="PANTHER" id="PTHR24356">
    <property type="entry name" value="SERINE/THREONINE-PROTEIN KINASE"/>
    <property type="match status" value="1"/>
</dbReference>
<dbReference type="EC" id="2.7.11.1" evidence="1"/>
<dbReference type="Gene3D" id="3.30.200.20">
    <property type="entry name" value="Phosphorylase Kinase, domain 1"/>
    <property type="match status" value="1"/>
</dbReference>
<organism evidence="12 13">
    <name type="scientific">Hondaea fermentalgiana</name>
    <dbReference type="NCBI Taxonomy" id="2315210"/>
    <lineage>
        <taxon>Eukaryota</taxon>
        <taxon>Sar</taxon>
        <taxon>Stramenopiles</taxon>
        <taxon>Bigyra</taxon>
        <taxon>Labyrinthulomycetes</taxon>
        <taxon>Thraustochytrida</taxon>
        <taxon>Thraustochytriidae</taxon>
        <taxon>Hondaea</taxon>
    </lineage>
</organism>
<keyword evidence="5 12" id="KW-0418">Kinase</keyword>
<name>A0A2R5GLI3_9STRA</name>
<dbReference type="AlphaFoldDB" id="A0A2R5GLI3"/>
<feature type="compositionally biased region" description="Basic residues" evidence="10">
    <location>
        <begin position="201"/>
        <end position="215"/>
    </location>
</feature>
<feature type="compositionally biased region" description="Low complexity" evidence="10">
    <location>
        <begin position="606"/>
        <end position="629"/>
    </location>
</feature>
<dbReference type="Gene3D" id="1.10.510.10">
    <property type="entry name" value="Transferase(Phosphotransferase) domain 1"/>
    <property type="match status" value="2"/>
</dbReference>
<dbReference type="InterPro" id="IPR017441">
    <property type="entry name" value="Protein_kinase_ATP_BS"/>
</dbReference>
<feature type="compositionally biased region" description="Basic and acidic residues" evidence="10">
    <location>
        <begin position="852"/>
        <end position="865"/>
    </location>
</feature>
<keyword evidence="6 9" id="KW-0067">ATP-binding</keyword>
<keyword evidence="4 9" id="KW-0547">Nucleotide-binding</keyword>
<evidence type="ECO:0000256" key="9">
    <source>
        <dbReference type="PROSITE-ProRule" id="PRU10141"/>
    </source>
</evidence>
<accession>A0A2R5GLI3</accession>
<feature type="compositionally biased region" description="Polar residues" evidence="10">
    <location>
        <begin position="800"/>
        <end position="827"/>
    </location>
</feature>
<dbReference type="CDD" id="cd05123">
    <property type="entry name" value="STKc_AGC"/>
    <property type="match status" value="1"/>
</dbReference>
<protein>
    <recommendedName>
        <fullName evidence="1">non-specific serine/threonine protein kinase</fullName>
        <ecNumber evidence="1">2.7.11.1</ecNumber>
    </recommendedName>
</protein>
<dbReference type="SMART" id="SM00220">
    <property type="entry name" value="S_TKc"/>
    <property type="match status" value="1"/>
</dbReference>
<dbReference type="Pfam" id="PF00069">
    <property type="entry name" value="Pkinase"/>
    <property type="match status" value="2"/>
</dbReference>
<dbReference type="OrthoDB" id="6513151at2759"/>
<dbReference type="InterPro" id="IPR045270">
    <property type="entry name" value="STKc_AGC"/>
</dbReference>
<dbReference type="EMBL" id="BEYU01000053">
    <property type="protein sequence ID" value="GBG29141.1"/>
    <property type="molecule type" value="Genomic_DNA"/>
</dbReference>
<dbReference type="SUPFAM" id="SSF56112">
    <property type="entry name" value="Protein kinase-like (PK-like)"/>
    <property type="match status" value="1"/>
</dbReference>
<dbReference type="InterPro" id="IPR011009">
    <property type="entry name" value="Kinase-like_dom_sf"/>
</dbReference>
<comment type="caution">
    <text evidence="12">The sequence shown here is derived from an EMBL/GenBank/DDBJ whole genome shotgun (WGS) entry which is preliminary data.</text>
</comment>
<feature type="compositionally biased region" description="Basic and acidic residues" evidence="10">
    <location>
        <begin position="24"/>
        <end position="41"/>
    </location>
</feature>
<evidence type="ECO:0000256" key="10">
    <source>
        <dbReference type="SAM" id="MobiDB-lite"/>
    </source>
</evidence>
<feature type="region of interest" description="Disordered" evidence="10">
    <location>
        <begin position="24"/>
        <end position="78"/>
    </location>
</feature>
<evidence type="ECO:0000256" key="2">
    <source>
        <dbReference type="ARBA" id="ARBA00022527"/>
    </source>
</evidence>
<feature type="compositionally biased region" description="Low complexity" evidence="10">
    <location>
        <begin position="47"/>
        <end position="63"/>
    </location>
</feature>
<evidence type="ECO:0000256" key="4">
    <source>
        <dbReference type="ARBA" id="ARBA00022741"/>
    </source>
</evidence>
<feature type="region of interest" description="Disordered" evidence="10">
    <location>
        <begin position="201"/>
        <end position="232"/>
    </location>
</feature>
<evidence type="ECO:0000256" key="8">
    <source>
        <dbReference type="ARBA" id="ARBA00048679"/>
    </source>
</evidence>
<evidence type="ECO:0000313" key="13">
    <source>
        <dbReference type="Proteomes" id="UP000241890"/>
    </source>
</evidence>
<keyword evidence="3" id="KW-0808">Transferase</keyword>
<feature type="region of interest" description="Disordered" evidence="10">
    <location>
        <begin position="888"/>
        <end position="912"/>
    </location>
</feature>
<dbReference type="InParanoid" id="A0A2R5GLI3"/>
<dbReference type="InterPro" id="IPR008271">
    <property type="entry name" value="Ser/Thr_kinase_AS"/>
</dbReference>